<proteinExistence type="predicted"/>
<feature type="region of interest" description="Disordered" evidence="2">
    <location>
        <begin position="2355"/>
        <end position="2421"/>
    </location>
</feature>
<gene>
    <name evidence="3" type="ORF">KGM_202669</name>
</gene>
<dbReference type="STRING" id="278856.A0A212EMX6"/>
<keyword evidence="1" id="KW-0175">Coiled coil</keyword>
<feature type="compositionally biased region" description="Polar residues" evidence="2">
    <location>
        <begin position="125"/>
        <end position="134"/>
    </location>
</feature>
<dbReference type="eggNOG" id="ENOG502S4MQ">
    <property type="taxonomic scope" value="Eukaryota"/>
</dbReference>
<feature type="compositionally biased region" description="Polar residues" evidence="2">
    <location>
        <begin position="713"/>
        <end position="724"/>
    </location>
</feature>
<organism evidence="3 4">
    <name type="scientific">Danaus plexippus plexippus</name>
    <dbReference type="NCBI Taxonomy" id="278856"/>
    <lineage>
        <taxon>Eukaryota</taxon>
        <taxon>Metazoa</taxon>
        <taxon>Ecdysozoa</taxon>
        <taxon>Arthropoda</taxon>
        <taxon>Hexapoda</taxon>
        <taxon>Insecta</taxon>
        <taxon>Pterygota</taxon>
        <taxon>Neoptera</taxon>
        <taxon>Endopterygota</taxon>
        <taxon>Lepidoptera</taxon>
        <taxon>Glossata</taxon>
        <taxon>Ditrysia</taxon>
        <taxon>Papilionoidea</taxon>
        <taxon>Nymphalidae</taxon>
        <taxon>Danainae</taxon>
        <taxon>Danaini</taxon>
        <taxon>Danaina</taxon>
        <taxon>Danaus</taxon>
        <taxon>Danaus</taxon>
    </lineage>
</organism>
<dbReference type="EMBL" id="AGBW02013769">
    <property type="protein sequence ID" value="OWR42843.1"/>
    <property type="molecule type" value="Genomic_DNA"/>
</dbReference>
<feature type="region of interest" description="Disordered" evidence="2">
    <location>
        <begin position="713"/>
        <end position="732"/>
    </location>
</feature>
<feature type="region of interest" description="Disordered" evidence="2">
    <location>
        <begin position="659"/>
        <end position="708"/>
    </location>
</feature>
<accession>A0A212EMX6</accession>
<sequence length="2472" mass="271884">MNIANVKGITDTARVSRRFQKSNRSFENANKTENVATNSRSQVSRRREESIVRNKPNENVSRTRSRSKPSEVSSTNTPQLPTEAMEQFDSRKSNNRLRSRRPIIDEANFDTTLNRDKSKSRLRQTSRYTTAQTAQPTLISETVTTYSEPSVRTTTKVTNYDDTSRQTKETTNNQLRRRSSTLRPIEITTPSRIRGRINTRTDTRPLDLEVSGTANALISAPKDPLSGENRNSRKLRYRTRQSETDTNLTGEDVSSDGRERKSSQTRAYFTSQSVSKNILSTSTENIVEKSRNENTARATKVVKRPVSRRKTNNALKIEKRKLSDEVTDDDNYPETFKALIQAKNASTHTSSPPSESLSVKASQKVFQTLTTTPKSFLTTPEVEKPTSLRSKLNAEDDKNNTESDIVVSVKPIATTTENSKPPEYRLRGTYTPRNKIVNNSFPPVIPSSTVAASTQRPYKFSRKAKAVTTEGPSEDNTVKTKRIETNVFHKKPIIRSSFYPKRNFTRKNNISSEVPKVTITERSNGVRTFHSFKARQVLPRTSYYSRSRTSTENVASTKEAEVKDDNEVLFADKKIENTADSPLIYTSKSVPYNDTNNPNILTGKNVSNKLQKPFIIKVNSKESIENSTDNEIINILEEDNKPAASIDSTTQKYHATYNDPVNENKEKGATSSQPPIRNILTRKFSRKAVKQNEEPSTVNPKNRDRNLRKYSDTFSKTTEASSNGIIADSDKPKHKFSSKYRASYLDKPFYKPTVPTITTSTVEGEDILLGLDLNEISFTKTRSPLTSADLKLSESLAKPLQVMNVEASHHSPSVTVSIFDALAEILTSTPRPRISSTTEVTNNQNTNSDVKQTFDAVSNNNNVNSVRDLSSPDTIMTKDNINTVQTVQITELTTPIVSNSMPPGGSFTPSLNGEDKKNIIVTTSSIFPSTSPIPPPTTPLSARKPFAIKILYAETESPRYKMTSESTLPKATTDNPKMVHNTMLFNNKIVSSELTSMLSNNIKKIIQDMDDGSKGRLSVEMAKLLKSLIPKLYEKSISSNIDIDTSPNTTPYSLEDIKDTENIVVGGDEVLNISSRNLFQNVDNTIVNSTVENLPVNNTFSLEEIGSTASTLGDQTTLTNSEFITTTEGFTSVSEPFTEAPSVDVLVNNDNSVEFNEKDFTNNNTPVPFLTNFELNDFKTVDDFGLASVQNMTSNIPEPILKPTSKPNSSIQISELEGIDNIEDPSQLSRLQLWILSKKARVLKMIEDLIRNHNEEIANAPLTELINDSNENLVFSNRLNEIVNTMTTTIRNFDISDEQGMTSTTVTILPETTTPTIPSPISVQGTNLITTESSVTETSVADLTVTTTMSNSPFINMDTTEKFNPTTSTDESVYSTVASSNKDFTTLKDNETVTINADIVEMTTSSGLEETTLVPIQTTDSNMITQILLDSTIAASTETNRVPQNKDERIISNVKNELNVATTPVIPKKDYVIFGILPNNTVVRKDPNDNVLESLTEASPYIIYGVLPNNTIIRKFPNGTRVPRIMPKIDILPISPWSLRNPYSPIHNIPAIVRPQSNPFRVSTNTMTSTETSNNGSENRLTNDTMSSSALNIKDSSSLGISTTNMPPAEKSTASHVLSLRTTTMLPSIDEILLNSISSAIKEEMVLSSMTSSTSEPRILTLDIDPETKQIRTEKPSDGSGNTVFKFIPIDQVTVSDEESNVLKLATSKMPNSLISDIQISTTSSVTESSTQTQISTVTQISNTNPSTLTTSNLETASSNQNEAELLQSLLREIGRSPKNLNSFGISNQQIQSFSQANNVMAKKIETTTLRSIEDDIRQFEEDTKLLKALLQATGRNPAELNLPSLDNIRQIVGGTTTTLVPTTDRITTTTQTITTTQSTTTRQPTTTMQPTTTTLSTTTTQPTTARPTTTTIISTTNTIQPTTKNSLNEDIRKLQEDTQLLQALLQATRNNNVKLPIISGVTSNVRVASNPFTTSIESNPTTNNARPVYTTKPLPIITTLMPGTVTVSTLQPQQQSGEEFGISTTFRPFNERSTTTTRAIGDISTTSRSAKSSQFMLTTEIPSTSTFSDAEDLAFLQNLKSVLSTKTGDVDPETALANRVIALAVEKSLNEIQTGKITTTMKPTTTTRATTTMRRTTARTLPNTPSIEDDIKQFEQDTKLLQALLKATGQDPSKLNLPTLPPTSRPLGATDSTKSENPTTVKPYGAKIAVKDELKNEQDDAKLLQTLIKLQDAQETTTQRSKIALTGQSSDEALKKLLQQAQPAGMLSEATKSSVSLSTEYGNSNDALLAALLKEQGFGPTTASSLDEQLRLAALLNQVVVTPKARRTTTPPPPPSPRRPILDGLAWLWQQWRETGPGPEGATRPNRRPAPSERPASSGDTSSRVNWFGSGPFVGNADEKPTSNRIPLEPPSVVTTEQGPGRGQLVSAAINVTRAFSQFLGAAIQGAAQTVQSVFRYGQRAATDNYTNGSG</sequence>
<evidence type="ECO:0000313" key="3">
    <source>
        <dbReference type="EMBL" id="OWR42843.1"/>
    </source>
</evidence>
<comment type="caution">
    <text evidence="3">The sequence shown here is derived from an EMBL/GenBank/DDBJ whole genome shotgun (WGS) entry which is preliminary data.</text>
</comment>
<evidence type="ECO:0000256" key="2">
    <source>
        <dbReference type="SAM" id="MobiDB-lite"/>
    </source>
</evidence>
<dbReference type="Proteomes" id="UP000007151">
    <property type="component" value="Unassembled WGS sequence"/>
</dbReference>
<feature type="region of interest" description="Disordered" evidence="2">
    <location>
        <begin position="2172"/>
        <end position="2202"/>
    </location>
</feature>
<feature type="region of interest" description="Disordered" evidence="2">
    <location>
        <begin position="1873"/>
        <end position="1907"/>
    </location>
</feature>
<feature type="region of interest" description="Disordered" evidence="2">
    <location>
        <begin position="21"/>
        <end position="134"/>
    </location>
</feature>
<feature type="compositionally biased region" description="Polar residues" evidence="2">
    <location>
        <begin position="2191"/>
        <end position="2201"/>
    </location>
</feature>
<evidence type="ECO:0000313" key="4">
    <source>
        <dbReference type="Proteomes" id="UP000007151"/>
    </source>
</evidence>
<feature type="compositionally biased region" description="Basic and acidic residues" evidence="2">
    <location>
        <begin position="381"/>
        <end position="400"/>
    </location>
</feature>
<dbReference type="KEGG" id="dpl:KGM_202669"/>
<name>A0A212EMX6_DANPL</name>
<reference evidence="3 4" key="1">
    <citation type="journal article" date="2011" name="Cell">
        <title>The monarch butterfly genome yields insights into long-distance migration.</title>
        <authorList>
            <person name="Zhan S."/>
            <person name="Merlin C."/>
            <person name="Boore J.L."/>
            <person name="Reppert S.M."/>
        </authorList>
    </citation>
    <scope>NUCLEOTIDE SEQUENCE [LARGE SCALE GENOMIC DNA]</scope>
    <source>
        <strain evidence="3">F-2</strain>
    </source>
</reference>
<feature type="compositionally biased region" description="Polar residues" evidence="2">
    <location>
        <begin position="70"/>
        <end position="80"/>
    </location>
</feature>
<evidence type="ECO:0000256" key="1">
    <source>
        <dbReference type="SAM" id="Coils"/>
    </source>
</evidence>
<feature type="coiled-coil region" evidence="1">
    <location>
        <begin position="1925"/>
        <end position="1952"/>
    </location>
</feature>
<feature type="compositionally biased region" description="Basic and acidic residues" evidence="2">
    <location>
        <begin position="45"/>
        <end position="56"/>
    </location>
</feature>
<feature type="region of interest" description="Disordered" evidence="2">
    <location>
        <begin position="376"/>
        <end position="400"/>
    </location>
</feature>
<feature type="compositionally biased region" description="Polar residues" evidence="2">
    <location>
        <begin position="22"/>
        <end position="38"/>
    </location>
</feature>
<dbReference type="InParanoid" id="A0A212EMX6"/>
<keyword evidence="4" id="KW-1185">Reference proteome</keyword>
<feature type="region of interest" description="Disordered" evidence="2">
    <location>
        <begin position="215"/>
        <end position="268"/>
    </location>
</feature>
<protein>
    <submittedName>
        <fullName evidence="3">Dumpy isoform F</fullName>
    </submittedName>
</protein>